<name>A0A1E7G2H4_LACLC</name>
<evidence type="ECO:0000313" key="2">
    <source>
        <dbReference type="EMBL" id="OEU39160.1"/>
    </source>
</evidence>
<sequence>MKTGYFLPVSLNHRLVLLWVIIILSFERTLFYEFNKEGNWFLTILAIVSYIIFITLIWPHRFFIADDELHFTTFPRVRMKTIELKYITAVKTTKFGFGFSYAGKRYQFFTFGKSKEALATLHDTIEHSDKVSDLKA</sequence>
<dbReference type="EMBL" id="JMMZ01000028">
    <property type="protein sequence ID" value="OEU39160.1"/>
    <property type="molecule type" value="Genomic_DNA"/>
</dbReference>
<organism evidence="2 3">
    <name type="scientific">Lactococcus cremoris subsp. cremoris IBB477</name>
    <dbReference type="NCBI Taxonomy" id="1449093"/>
    <lineage>
        <taxon>Bacteria</taxon>
        <taxon>Bacillati</taxon>
        <taxon>Bacillota</taxon>
        <taxon>Bacilli</taxon>
        <taxon>Lactobacillales</taxon>
        <taxon>Streptococcaceae</taxon>
        <taxon>Lactococcus</taxon>
        <taxon>Lactococcus cremoris subsp. cremoris</taxon>
    </lineage>
</organism>
<feature type="transmembrane region" description="Helical" evidence="1">
    <location>
        <begin position="38"/>
        <end position="58"/>
    </location>
</feature>
<reference evidence="2 3" key="1">
    <citation type="journal article" date="2016" name="Appl. Microbiol. Biotechnol.">
        <title>Adhesion of the genome-sequenced Lactococcus lactis subsp. cremoris IBB477 strain is mediated by specific molecular determinants.</title>
        <authorList>
            <person name="Radziwill-Bienkowska J.M."/>
            <person name="Le D.T."/>
            <person name="Szczesny P."/>
            <person name="Duviau M.P."/>
            <person name="Aleksandrzak-Piekarczyk T."/>
            <person name="Loubiere P."/>
            <person name="Mercier-Bonin M."/>
            <person name="Bardowski J.K."/>
            <person name="Kowalczyk M."/>
        </authorList>
    </citation>
    <scope>NUCLEOTIDE SEQUENCE [LARGE SCALE GENOMIC DNA]</scope>
    <source>
        <strain evidence="2 3">IBB477</strain>
    </source>
</reference>
<keyword evidence="1" id="KW-0472">Membrane</keyword>
<comment type="caution">
    <text evidence="2">The sequence shown here is derived from an EMBL/GenBank/DDBJ whole genome shotgun (WGS) entry which is preliminary data.</text>
</comment>
<gene>
    <name evidence="2" type="ORF">AJ89_09480</name>
</gene>
<dbReference type="Pfam" id="PF17255">
    <property type="entry name" value="EbsA"/>
    <property type="match status" value="1"/>
</dbReference>
<feature type="transmembrane region" description="Helical" evidence="1">
    <location>
        <begin position="6"/>
        <end position="26"/>
    </location>
</feature>
<dbReference type="AlphaFoldDB" id="A0A1E7G2H4"/>
<dbReference type="InterPro" id="IPR020215">
    <property type="entry name" value="EbsA-like"/>
</dbReference>
<keyword evidence="1" id="KW-0812">Transmembrane</keyword>
<evidence type="ECO:0000313" key="3">
    <source>
        <dbReference type="Proteomes" id="UP000176236"/>
    </source>
</evidence>
<proteinExistence type="predicted"/>
<protein>
    <submittedName>
        <fullName evidence="2">Uncharacterized protein</fullName>
    </submittedName>
</protein>
<dbReference type="Proteomes" id="UP000176236">
    <property type="component" value="Chromosome"/>
</dbReference>
<evidence type="ECO:0000256" key="1">
    <source>
        <dbReference type="SAM" id="Phobius"/>
    </source>
</evidence>
<accession>A0A1E7G2H4</accession>
<dbReference type="RefSeq" id="WP_046124985.1">
    <property type="nucleotide sequence ID" value="NZ_CM007353.1"/>
</dbReference>
<keyword evidence="1" id="KW-1133">Transmembrane helix</keyword>